<dbReference type="RefSeq" id="WP_136962021.1">
    <property type="nucleotide sequence ID" value="NZ_CP039690.1"/>
</dbReference>
<dbReference type="KEGG" id="pstg:E8M01_21520"/>
<reference evidence="1 2" key="1">
    <citation type="submission" date="2019-04" db="EMBL/GenBank/DDBJ databases">
        <title>Phreatobacter aquaticus sp. nov.</title>
        <authorList>
            <person name="Choi A."/>
        </authorList>
    </citation>
    <scope>NUCLEOTIDE SEQUENCE [LARGE SCALE GENOMIC DNA]</scope>
    <source>
        <strain evidence="1 2">KCTC 52518</strain>
    </source>
</reference>
<sequence length="384" mass="42345">MDFDRTAKIAAVRAAGGFSGFRVAKDNLRQWSWHERDAPDSTRIAAGQIVVAITKFAFTANNVSYARLGDQIAYWRFFPAEDNWGCIPVWGLGDVVGSRHPEVHEGERIYGYFPMATHLPMQPDGLRGTRFVDATAHRNVLPPTYNEYVLVNRDGSYERTHEDAHLVLRPLFSLSFFCSEFLKDARFFGARQIIISSASSKTALGLAFLLARIPTREFEIIGLTSGANADFVRRRGVYDRVVGYDAISSLSDAPAVFIDIAGDSKVQAAVHGRMGNALQHSARVGLTHWDAFAGAFGSAGAELPGPAPTLFFTPDHIIARRKEWGADLLRARLAEAWHGFLGYVGPWLVVEHSTGRDGLERIYRDVLDGRTAPEKAHVLSIGAS</sequence>
<keyword evidence="2" id="KW-1185">Reference proteome</keyword>
<dbReference type="InterPro" id="IPR021276">
    <property type="entry name" value="DUF2855"/>
</dbReference>
<dbReference type="AlphaFoldDB" id="A0A4D7B837"/>
<dbReference type="Proteomes" id="UP000298781">
    <property type="component" value="Chromosome"/>
</dbReference>
<proteinExistence type="predicted"/>
<accession>A0A4D7B837</accession>
<dbReference type="OrthoDB" id="8953110at2"/>
<organism evidence="1 2">
    <name type="scientific">Phreatobacter stygius</name>
    <dbReference type="NCBI Taxonomy" id="1940610"/>
    <lineage>
        <taxon>Bacteria</taxon>
        <taxon>Pseudomonadati</taxon>
        <taxon>Pseudomonadota</taxon>
        <taxon>Alphaproteobacteria</taxon>
        <taxon>Hyphomicrobiales</taxon>
        <taxon>Phreatobacteraceae</taxon>
        <taxon>Phreatobacter</taxon>
    </lineage>
</organism>
<protein>
    <submittedName>
        <fullName evidence="1">DUF2855 family protein</fullName>
    </submittedName>
</protein>
<evidence type="ECO:0000313" key="2">
    <source>
        <dbReference type="Proteomes" id="UP000298781"/>
    </source>
</evidence>
<evidence type="ECO:0000313" key="1">
    <source>
        <dbReference type="EMBL" id="QCI66580.1"/>
    </source>
</evidence>
<dbReference type="Pfam" id="PF11017">
    <property type="entry name" value="DUF2855"/>
    <property type="match status" value="1"/>
</dbReference>
<dbReference type="EMBL" id="CP039690">
    <property type="protein sequence ID" value="QCI66580.1"/>
    <property type="molecule type" value="Genomic_DNA"/>
</dbReference>
<name>A0A4D7B837_9HYPH</name>
<gene>
    <name evidence="1" type="ORF">E8M01_21520</name>
</gene>